<proteinExistence type="predicted"/>
<comment type="caution">
    <text evidence="2">The sequence shown here is derived from an EMBL/GenBank/DDBJ whole genome shotgun (WGS) entry which is preliminary data.</text>
</comment>
<feature type="signal peptide" evidence="1">
    <location>
        <begin position="1"/>
        <end position="19"/>
    </location>
</feature>
<name>A0A5W0S871_SALTM</name>
<organism evidence="2">
    <name type="scientific">Salmonella enterica subsp. enterica serovar Typhimurium var. 5-</name>
    <dbReference type="NCBI Taxonomy" id="1620419"/>
    <lineage>
        <taxon>Bacteria</taxon>
        <taxon>Pseudomonadati</taxon>
        <taxon>Pseudomonadota</taxon>
        <taxon>Gammaproteobacteria</taxon>
        <taxon>Enterobacterales</taxon>
        <taxon>Enterobacteriaceae</taxon>
        <taxon>Salmonella</taxon>
    </lineage>
</organism>
<feature type="chain" id="PRO_5030141462" evidence="1">
    <location>
        <begin position="20"/>
        <end position="118"/>
    </location>
</feature>
<dbReference type="RefSeq" id="WP_000576432.1">
    <property type="nucleotide sequence ID" value="NZ_MXJC01000048.1"/>
</dbReference>
<protein>
    <submittedName>
        <fullName evidence="2">Uncharacterized protein</fullName>
    </submittedName>
</protein>
<evidence type="ECO:0000313" key="2">
    <source>
        <dbReference type="EMBL" id="ECS1939626.1"/>
    </source>
</evidence>
<accession>A0A5W0S871</accession>
<dbReference type="AlphaFoldDB" id="A0A5W0S871"/>
<gene>
    <name evidence="2" type="ORF">APN09_22330</name>
</gene>
<evidence type="ECO:0000256" key="1">
    <source>
        <dbReference type="SAM" id="SignalP"/>
    </source>
</evidence>
<dbReference type="EMBL" id="AAKIUS010000033">
    <property type="protein sequence ID" value="ECS1939626.1"/>
    <property type="molecule type" value="Genomic_DNA"/>
</dbReference>
<reference evidence="2" key="1">
    <citation type="submission" date="2018-07" db="EMBL/GenBank/DDBJ databases">
        <authorList>
            <consortium name="NARMS: The National Antimicrobial Resistance Monitoring System"/>
        </authorList>
    </citation>
    <scope>NUCLEOTIDE SEQUENCE</scope>
    <source>
        <strain evidence="2">CVM N53063</strain>
    </source>
</reference>
<keyword evidence="1" id="KW-0732">Signal</keyword>
<sequence>MIFKTIFSVILFLSFYAAAQPQKLECVSRKDGTVKIAHIFSSPSNKGLLEFDSAIFTKVDSKIESGNLKTLFSTQQEERQKESRVIFLTLRDRDAEIFVTRKTGNNGYEDGMIYECNP</sequence>